<evidence type="ECO:0000256" key="2">
    <source>
        <dbReference type="ARBA" id="ARBA00023002"/>
    </source>
</evidence>
<dbReference type="SUPFAM" id="SSF51735">
    <property type="entry name" value="NAD(P)-binding Rossmann-fold domains"/>
    <property type="match status" value="1"/>
</dbReference>
<dbReference type="InterPro" id="IPR002347">
    <property type="entry name" value="SDR_fam"/>
</dbReference>
<dbReference type="PRINTS" id="PR00081">
    <property type="entry name" value="GDHRDH"/>
</dbReference>
<dbReference type="InterPro" id="IPR051687">
    <property type="entry name" value="Peroxisomal_Beta-Oxidation"/>
</dbReference>
<reference evidence="3" key="1">
    <citation type="submission" date="2020-05" db="EMBL/GenBank/DDBJ databases">
        <authorList>
            <person name="Chiriac C."/>
            <person name="Salcher M."/>
            <person name="Ghai R."/>
            <person name="Kavagutti S V."/>
        </authorList>
    </citation>
    <scope>NUCLEOTIDE SEQUENCE</scope>
</reference>
<dbReference type="PROSITE" id="PS00061">
    <property type="entry name" value="ADH_SHORT"/>
    <property type="match status" value="1"/>
</dbReference>
<dbReference type="InterPro" id="IPR020904">
    <property type="entry name" value="Sc_DH/Rdtase_CS"/>
</dbReference>
<evidence type="ECO:0000313" key="4">
    <source>
        <dbReference type="EMBL" id="CAB4882809.1"/>
    </source>
</evidence>
<accession>A0A6J7ANB2</accession>
<dbReference type="Pfam" id="PF00106">
    <property type="entry name" value="adh_short"/>
    <property type="match status" value="1"/>
</dbReference>
<evidence type="ECO:0000256" key="1">
    <source>
        <dbReference type="ARBA" id="ARBA00006484"/>
    </source>
</evidence>
<dbReference type="Gene3D" id="3.40.50.720">
    <property type="entry name" value="NAD(P)-binding Rossmann-like Domain"/>
    <property type="match status" value="1"/>
</dbReference>
<dbReference type="EMBL" id="CAFBPM010000021">
    <property type="protein sequence ID" value="CAB5030564.1"/>
    <property type="molecule type" value="Genomic_DNA"/>
</dbReference>
<proteinExistence type="inferred from homology"/>
<sequence>MGLLDGKVAIVTGAGRGIGRDEALLLASEGAKLVINDVGASLQGEGGDKSPAQDVADIIIANGGEAVVNGDDISTWNGGKNVIEQAVDTFGSMDILVNNAGILRDKMSFNMNESDWDDVIRVHLKGHFAPAQHAAVYWRNKAKSGEEVTGRIINTSSEAGLYGNAGQANYSTAKGGIVSLTWVLARELERYGVTVNAIAPRARTRMTENLFGEMAKSDEGFDEWDPKNVANLIGFLASDNAADVTGQIFVVFGGNVWAMGGFVPVGELHRDHAWTPSELADAKGDLFKGVSSGIPKFSFF</sequence>
<dbReference type="PANTHER" id="PTHR45024:SF2">
    <property type="entry name" value="SCP2 DOMAIN-CONTAINING PROTEIN"/>
    <property type="match status" value="1"/>
</dbReference>
<dbReference type="PRINTS" id="PR00080">
    <property type="entry name" value="SDRFAMILY"/>
</dbReference>
<dbReference type="InterPro" id="IPR036291">
    <property type="entry name" value="NAD(P)-bd_dom_sf"/>
</dbReference>
<gene>
    <name evidence="3" type="ORF">UFOPK3164_01630</name>
    <name evidence="4" type="ORF">UFOPK3427_01657</name>
    <name evidence="5" type="ORF">UFOPK4112_01599</name>
</gene>
<dbReference type="EMBL" id="CAFABE010000118">
    <property type="protein sequence ID" value="CAB4834317.1"/>
    <property type="molecule type" value="Genomic_DNA"/>
</dbReference>
<organism evidence="3">
    <name type="scientific">freshwater metagenome</name>
    <dbReference type="NCBI Taxonomy" id="449393"/>
    <lineage>
        <taxon>unclassified sequences</taxon>
        <taxon>metagenomes</taxon>
        <taxon>ecological metagenomes</taxon>
    </lineage>
</organism>
<dbReference type="AlphaFoldDB" id="A0A6J7ANB2"/>
<evidence type="ECO:0000313" key="3">
    <source>
        <dbReference type="EMBL" id="CAB4834317.1"/>
    </source>
</evidence>
<dbReference type="GO" id="GO:0016491">
    <property type="term" value="F:oxidoreductase activity"/>
    <property type="evidence" value="ECO:0007669"/>
    <property type="project" value="UniProtKB-KW"/>
</dbReference>
<name>A0A6J7ANB2_9ZZZZ</name>
<dbReference type="FunFam" id="3.40.50.720:FF:000446">
    <property type="entry name" value="Short chain dehydrogenase"/>
    <property type="match status" value="1"/>
</dbReference>
<dbReference type="PANTHER" id="PTHR45024">
    <property type="entry name" value="DEHYDROGENASES, SHORT CHAIN"/>
    <property type="match status" value="1"/>
</dbReference>
<evidence type="ECO:0000313" key="5">
    <source>
        <dbReference type="EMBL" id="CAB5030564.1"/>
    </source>
</evidence>
<keyword evidence="2" id="KW-0560">Oxidoreductase</keyword>
<comment type="similarity">
    <text evidence="1">Belongs to the short-chain dehydrogenases/reductases (SDR) family.</text>
</comment>
<protein>
    <submittedName>
        <fullName evidence="3">Unannotated protein</fullName>
    </submittedName>
</protein>
<dbReference type="EMBL" id="CAFBLT010000003">
    <property type="protein sequence ID" value="CAB4882809.1"/>
    <property type="molecule type" value="Genomic_DNA"/>
</dbReference>
<dbReference type="NCBIfam" id="NF005861">
    <property type="entry name" value="PRK07791.1"/>
    <property type="match status" value="1"/>
</dbReference>